<gene>
    <name evidence="2" type="ORF">GTP46_00215</name>
</gene>
<dbReference type="NCBIfam" id="NF038120">
    <property type="entry name" value="PEP_CTERM_QFxxD"/>
    <property type="match status" value="1"/>
</dbReference>
<name>A0A6L8K0R9_9BURK</name>
<dbReference type="Pfam" id="PF07589">
    <property type="entry name" value="PEP-CTERM"/>
    <property type="match status" value="1"/>
</dbReference>
<evidence type="ECO:0000259" key="1">
    <source>
        <dbReference type="Pfam" id="PF07589"/>
    </source>
</evidence>
<reference evidence="2 3" key="1">
    <citation type="submission" date="2019-12" db="EMBL/GenBank/DDBJ databases">
        <title>Novel species isolated from a subtropical stream in China.</title>
        <authorList>
            <person name="Lu H."/>
        </authorList>
    </citation>
    <scope>NUCLEOTIDE SEQUENCE [LARGE SCALE GENOMIC DNA]</scope>
    <source>
        <strain evidence="2 3">FT135W</strain>
    </source>
</reference>
<evidence type="ECO:0000313" key="2">
    <source>
        <dbReference type="EMBL" id="MYM21073.1"/>
    </source>
</evidence>
<sequence length="153" mass="15737">MYYLGVNDGSVNISRGDSKAFTLGAIDYAFLAPVGSLPGYSYGQLTVTGITSGGGKVTYSFDFPALVGGNSPFLTASLASKFGGTAFSSVTISSCVFDGSGCINPADNQAQFAIDNLTLLAPVPEPETYAMLGLGLAAISLVSRRRANKTNNV</sequence>
<keyword evidence="3" id="KW-1185">Reference proteome</keyword>
<dbReference type="InterPro" id="IPR013424">
    <property type="entry name" value="Ice-binding_C"/>
</dbReference>
<dbReference type="Proteomes" id="UP000479335">
    <property type="component" value="Unassembled WGS sequence"/>
</dbReference>
<organism evidence="2 3">
    <name type="scientific">Duganella flavida</name>
    <dbReference type="NCBI Taxonomy" id="2692175"/>
    <lineage>
        <taxon>Bacteria</taxon>
        <taxon>Pseudomonadati</taxon>
        <taxon>Pseudomonadota</taxon>
        <taxon>Betaproteobacteria</taxon>
        <taxon>Burkholderiales</taxon>
        <taxon>Oxalobacteraceae</taxon>
        <taxon>Telluria group</taxon>
        <taxon>Duganella</taxon>
    </lineage>
</organism>
<protein>
    <submittedName>
        <fullName evidence="2">PEP-CTERM sorting domain-containing protein</fullName>
    </submittedName>
</protein>
<feature type="domain" description="Ice-binding protein C-terminal" evidence="1">
    <location>
        <begin position="122"/>
        <end position="146"/>
    </location>
</feature>
<evidence type="ECO:0000313" key="3">
    <source>
        <dbReference type="Proteomes" id="UP000479335"/>
    </source>
</evidence>
<dbReference type="EMBL" id="WWCN01000001">
    <property type="protein sequence ID" value="MYM21073.1"/>
    <property type="molecule type" value="Genomic_DNA"/>
</dbReference>
<accession>A0A6L8K0R9</accession>
<comment type="caution">
    <text evidence="2">The sequence shown here is derived from an EMBL/GenBank/DDBJ whole genome shotgun (WGS) entry which is preliminary data.</text>
</comment>
<dbReference type="AlphaFoldDB" id="A0A6L8K0R9"/>
<proteinExistence type="predicted"/>
<dbReference type="NCBIfam" id="TIGR02595">
    <property type="entry name" value="PEP_CTERM"/>
    <property type="match status" value="1"/>
</dbReference>